<dbReference type="Proteomes" id="UP000664534">
    <property type="component" value="Unassembled WGS sequence"/>
</dbReference>
<organism evidence="2 3">
    <name type="scientific">Imshaugia aleurites</name>
    <dbReference type="NCBI Taxonomy" id="172621"/>
    <lineage>
        <taxon>Eukaryota</taxon>
        <taxon>Fungi</taxon>
        <taxon>Dikarya</taxon>
        <taxon>Ascomycota</taxon>
        <taxon>Pezizomycotina</taxon>
        <taxon>Lecanoromycetes</taxon>
        <taxon>OSLEUM clade</taxon>
        <taxon>Lecanoromycetidae</taxon>
        <taxon>Lecanorales</taxon>
        <taxon>Lecanorineae</taxon>
        <taxon>Parmeliaceae</taxon>
        <taxon>Imshaugia</taxon>
    </lineage>
</organism>
<feature type="region of interest" description="Disordered" evidence="1">
    <location>
        <begin position="1"/>
        <end position="55"/>
    </location>
</feature>
<sequence>MSAPNKRKATKSPSTSTESPTPPPPGTPSSTGATHGTADYPESEAPTKPYQVGTPGNVRYLQERLTRVVKVDMEGDQPVVYVNPIDNEGAFKGVGEMVVHLDDPKVKTVHAIQKFKMNDVITVTFQFRDKNMDRIKVVTWERGNRLGG</sequence>
<name>A0A8H3FMN6_9LECA</name>
<evidence type="ECO:0000313" key="3">
    <source>
        <dbReference type="Proteomes" id="UP000664534"/>
    </source>
</evidence>
<feature type="compositionally biased region" description="Low complexity" evidence="1">
    <location>
        <begin position="28"/>
        <end position="37"/>
    </location>
</feature>
<accession>A0A8H3FMN6</accession>
<protein>
    <submittedName>
        <fullName evidence="2">Uncharacterized protein</fullName>
    </submittedName>
</protein>
<proteinExistence type="predicted"/>
<evidence type="ECO:0000313" key="2">
    <source>
        <dbReference type="EMBL" id="CAF9924643.1"/>
    </source>
</evidence>
<dbReference type="AlphaFoldDB" id="A0A8H3FMN6"/>
<gene>
    <name evidence="2" type="ORF">IMSHALPRED_006242</name>
</gene>
<reference evidence="2" key="1">
    <citation type="submission" date="2021-03" db="EMBL/GenBank/DDBJ databases">
        <authorList>
            <person name="Tagirdzhanova G."/>
        </authorList>
    </citation>
    <scope>NUCLEOTIDE SEQUENCE</scope>
</reference>
<keyword evidence="3" id="KW-1185">Reference proteome</keyword>
<evidence type="ECO:0000256" key="1">
    <source>
        <dbReference type="SAM" id="MobiDB-lite"/>
    </source>
</evidence>
<comment type="caution">
    <text evidence="2">The sequence shown here is derived from an EMBL/GenBank/DDBJ whole genome shotgun (WGS) entry which is preliminary data.</text>
</comment>
<dbReference type="EMBL" id="CAJPDT010000037">
    <property type="protein sequence ID" value="CAF9924643.1"/>
    <property type="molecule type" value="Genomic_DNA"/>
</dbReference>
<feature type="compositionally biased region" description="Basic residues" evidence="1">
    <location>
        <begin position="1"/>
        <end position="10"/>
    </location>
</feature>